<organism evidence="1 2">
    <name type="scientific">Galdieria sulphuraria</name>
    <name type="common">Red alga</name>
    <dbReference type="NCBI Taxonomy" id="130081"/>
    <lineage>
        <taxon>Eukaryota</taxon>
        <taxon>Rhodophyta</taxon>
        <taxon>Bangiophyceae</taxon>
        <taxon>Galdieriales</taxon>
        <taxon>Galdieriaceae</taxon>
        <taxon>Galdieria</taxon>
    </lineage>
</organism>
<dbReference type="Proteomes" id="UP000030680">
    <property type="component" value="Unassembled WGS sequence"/>
</dbReference>
<sequence>MNAFGFPDLKINLKAQNIRKRVCRRNCLRYRLTASSKNTNDSSFWDGWKLSHLFRQFLKKTGHFPLRERQLYVFPQPDSVLKLPPAKITPEQEFQKLSEDVRFKQNFEATEQSSPTDKQQQLVCISNANATLFGQLIQYSQDKSKVWVRPLLLMEEEIDTVFFETPGTTHKSYYSLVNSQDLLLPAQLVVPYNNGLTGLLNILPETVAEKFDSFSQKEMASQVLFRFLQSFHH</sequence>
<dbReference type="KEGG" id="gsl:Gasu_50120"/>
<name>M2VW14_GALSU</name>
<gene>
    <name evidence="1" type="ORF">Gasu_50120</name>
</gene>
<keyword evidence="2" id="KW-1185">Reference proteome</keyword>
<dbReference type="AlphaFoldDB" id="M2VW14"/>
<proteinExistence type="predicted"/>
<dbReference type="Gramene" id="EME27416">
    <property type="protein sequence ID" value="EME27416"/>
    <property type="gene ID" value="Gasu_50120"/>
</dbReference>
<accession>M2VW14</accession>
<dbReference type="OrthoDB" id="10342629at2759"/>
<reference evidence="2" key="1">
    <citation type="journal article" date="2013" name="Science">
        <title>Gene transfer from bacteria and archaea facilitated evolution of an extremophilic eukaryote.</title>
        <authorList>
            <person name="Schonknecht G."/>
            <person name="Chen W.H."/>
            <person name="Ternes C.M."/>
            <person name="Barbier G.G."/>
            <person name="Shrestha R.P."/>
            <person name="Stanke M."/>
            <person name="Brautigam A."/>
            <person name="Baker B.J."/>
            <person name="Banfield J.F."/>
            <person name="Garavito R.M."/>
            <person name="Carr K."/>
            <person name="Wilkerson C."/>
            <person name="Rensing S.A."/>
            <person name="Gagneul D."/>
            <person name="Dickenson N.E."/>
            <person name="Oesterhelt C."/>
            <person name="Lercher M.J."/>
            <person name="Weber A.P."/>
        </authorList>
    </citation>
    <scope>NUCLEOTIDE SEQUENCE [LARGE SCALE GENOMIC DNA]</scope>
    <source>
        <strain evidence="2">074W</strain>
    </source>
</reference>
<evidence type="ECO:0000313" key="1">
    <source>
        <dbReference type="EMBL" id="EME27416.1"/>
    </source>
</evidence>
<dbReference type="RefSeq" id="XP_005703936.1">
    <property type="nucleotide sequence ID" value="XM_005703879.1"/>
</dbReference>
<protein>
    <submittedName>
        <fullName evidence="1">Uncharacterized protein</fullName>
    </submittedName>
</protein>
<evidence type="ECO:0000313" key="2">
    <source>
        <dbReference type="Proteomes" id="UP000030680"/>
    </source>
</evidence>
<dbReference type="EMBL" id="KB454532">
    <property type="protein sequence ID" value="EME27416.1"/>
    <property type="molecule type" value="Genomic_DNA"/>
</dbReference>
<dbReference type="GeneID" id="17086327"/>